<keyword evidence="5" id="KW-1185">Reference proteome</keyword>
<keyword evidence="2 3" id="KW-0802">TPR repeat</keyword>
<reference evidence="4 5" key="1">
    <citation type="submission" date="2019-02" db="EMBL/GenBank/DDBJ databases">
        <title>Genome sequencing of the rare red list fungi Dentipellis fragilis.</title>
        <authorList>
            <person name="Buettner E."/>
            <person name="Kellner H."/>
        </authorList>
    </citation>
    <scope>NUCLEOTIDE SEQUENCE [LARGE SCALE GENOMIC DNA]</scope>
    <source>
        <strain evidence="4 5">DSM 105465</strain>
    </source>
</reference>
<proteinExistence type="predicted"/>
<comment type="caution">
    <text evidence="4">The sequence shown here is derived from an EMBL/GenBank/DDBJ whole genome shotgun (WGS) entry which is preliminary data.</text>
</comment>
<dbReference type="AlphaFoldDB" id="A0A4Y9YNH5"/>
<dbReference type="PANTHER" id="PTHR45831">
    <property type="entry name" value="LD24721P"/>
    <property type="match status" value="1"/>
</dbReference>
<dbReference type="Gene3D" id="1.25.40.10">
    <property type="entry name" value="Tetratricopeptide repeat domain"/>
    <property type="match status" value="1"/>
</dbReference>
<dbReference type="STRING" id="205917.A0A4Y9YNH5"/>
<dbReference type="Proteomes" id="UP000298327">
    <property type="component" value="Unassembled WGS sequence"/>
</dbReference>
<dbReference type="EMBL" id="SEOQ01000425">
    <property type="protein sequence ID" value="TFY63263.1"/>
    <property type="molecule type" value="Genomic_DNA"/>
</dbReference>
<keyword evidence="1" id="KW-0677">Repeat</keyword>
<dbReference type="GO" id="GO:0060090">
    <property type="term" value="F:molecular adaptor activity"/>
    <property type="evidence" value="ECO:0007669"/>
    <property type="project" value="TreeGrafter"/>
</dbReference>
<dbReference type="GO" id="GO:0016020">
    <property type="term" value="C:membrane"/>
    <property type="evidence" value="ECO:0007669"/>
    <property type="project" value="TreeGrafter"/>
</dbReference>
<dbReference type="OrthoDB" id="2423701at2759"/>
<dbReference type="GO" id="GO:0006620">
    <property type="term" value="P:post-translational protein targeting to endoplasmic reticulum membrane"/>
    <property type="evidence" value="ECO:0007669"/>
    <property type="project" value="TreeGrafter"/>
</dbReference>
<dbReference type="GO" id="GO:0072380">
    <property type="term" value="C:TRC complex"/>
    <property type="evidence" value="ECO:0007669"/>
    <property type="project" value="TreeGrafter"/>
</dbReference>
<evidence type="ECO:0000256" key="3">
    <source>
        <dbReference type="PROSITE-ProRule" id="PRU00339"/>
    </source>
</evidence>
<protein>
    <recommendedName>
        <fullName evidence="6">TPR-like protein</fullName>
    </recommendedName>
</protein>
<evidence type="ECO:0000256" key="2">
    <source>
        <dbReference type="ARBA" id="ARBA00022803"/>
    </source>
</evidence>
<organism evidence="4 5">
    <name type="scientific">Dentipellis fragilis</name>
    <dbReference type="NCBI Taxonomy" id="205917"/>
    <lineage>
        <taxon>Eukaryota</taxon>
        <taxon>Fungi</taxon>
        <taxon>Dikarya</taxon>
        <taxon>Basidiomycota</taxon>
        <taxon>Agaricomycotina</taxon>
        <taxon>Agaricomycetes</taxon>
        <taxon>Russulales</taxon>
        <taxon>Hericiaceae</taxon>
        <taxon>Dentipellis</taxon>
    </lineage>
</organism>
<evidence type="ECO:0000256" key="1">
    <source>
        <dbReference type="ARBA" id="ARBA00022737"/>
    </source>
</evidence>
<name>A0A4Y9YNH5_9AGAM</name>
<dbReference type="SUPFAM" id="SSF48452">
    <property type="entry name" value="TPR-like"/>
    <property type="match status" value="1"/>
</dbReference>
<dbReference type="InterPro" id="IPR011990">
    <property type="entry name" value="TPR-like_helical_dom_sf"/>
</dbReference>
<dbReference type="PANTHER" id="PTHR45831:SF2">
    <property type="entry name" value="LD24721P"/>
    <property type="match status" value="1"/>
</dbReference>
<dbReference type="InterPro" id="IPR047150">
    <property type="entry name" value="SGT"/>
</dbReference>
<dbReference type="PROSITE" id="PS50005">
    <property type="entry name" value="TPR"/>
    <property type="match status" value="1"/>
</dbReference>
<dbReference type="SMART" id="SM00028">
    <property type="entry name" value="TPR"/>
    <property type="match status" value="2"/>
</dbReference>
<gene>
    <name evidence="4" type="ORF">EVG20_g6395</name>
</gene>
<evidence type="ECO:0008006" key="6">
    <source>
        <dbReference type="Google" id="ProtNLM"/>
    </source>
</evidence>
<sequence length="556" mass="62042">MASNTDVVAKLKTEGNALFVNKQYNEAIAKYSQAIERDPSNAILFANRAACYQGMKRFGKAAAGSARQKLMRSRCGRLLASGDQTYPKGWARLATAQTALSQNVNALASWRRALAALPNDIPSPGDLVQREQYEVSMRALEERMREPSHPFTPIANSDSSPGVVKLSLPDGGAPWQKAELLEPGLEAQGIVRSSVFTILDAYESFMLGQKQMSELKHVKTRANMIKYDGHPGAIENLSNAVLTDSLHFELSSRKAPDASQPIESYVAEARRLKAEGGWNAVRPALSVSVRSAIVTAFIQSEALHNDVQAVIVLDKLLDILRWGRAEWPNASADERGSIFKDTFIRGVRTMRLNRYMRAIQSVGNRDAKYRFSFDHVMEEADALLEDLRRPQDQECRKYKGVSIAFFDIPEAMALIAKGFCFMQGSIILLSSKDDNKAEGLFKLRQAHEFYSQGADKYPPDDERCLYFLIISLIALFRSEAPLEETLPHITHIREARDAAKAIWEFIPSFKKSSDLVDELIEFEKEMLQEIAAGQITMKDSRCPSWASTAAAEHSQI</sequence>
<dbReference type="Pfam" id="PF13414">
    <property type="entry name" value="TPR_11"/>
    <property type="match status" value="1"/>
</dbReference>
<evidence type="ECO:0000313" key="4">
    <source>
        <dbReference type="EMBL" id="TFY63263.1"/>
    </source>
</evidence>
<dbReference type="InterPro" id="IPR019734">
    <property type="entry name" value="TPR_rpt"/>
</dbReference>
<feature type="repeat" description="TPR" evidence="3">
    <location>
        <begin position="8"/>
        <end position="41"/>
    </location>
</feature>
<accession>A0A4Y9YNH5</accession>
<evidence type="ECO:0000313" key="5">
    <source>
        <dbReference type="Proteomes" id="UP000298327"/>
    </source>
</evidence>